<organism evidence="2 3">
    <name type="scientific">Coptis chinensis</name>
    <dbReference type="NCBI Taxonomy" id="261450"/>
    <lineage>
        <taxon>Eukaryota</taxon>
        <taxon>Viridiplantae</taxon>
        <taxon>Streptophyta</taxon>
        <taxon>Embryophyta</taxon>
        <taxon>Tracheophyta</taxon>
        <taxon>Spermatophyta</taxon>
        <taxon>Magnoliopsida</taxon>
        <taxon>Ranunculales</taxon>
        <taxon>Ranunculaceae</taxon>
        <taxon>Coptidoideae</taxon>
        <taxon>Coptis</taxon>
    </lineage>
</organism>
<dbReference type="OrthoDB" id="1745717at2759"/>
<dbReference type="Proteomes" id="UP000631114">
    <property type="component" value="Unassembled WGS sequence"/>
</dbReference>
<evidence type="ECO:0000313" key="2">
    <source>
        <dbReference type="EMBL" id="KAF9607089.1"/>
    </source>
</evidence>
<gene>
    <name evidence="2" type="ORF">IFM89_032205</name>
</gene>
<dbReference type="PANTHER" id="PTHR46296">
    <property type="entry name" value="BNAA05G37250D PROTEIN"/>
    <property type="match status" value="1"/>
</dbReference>
<accession>A0A835LXS2</accession>
<protein>
    <recommendedName>
        <fullName evidence="1">C2 domain-containing protein</fullName>
    </recommendedName>
</protein>
<feature type="domain" description="C2" evidence="1">
    <location>
        <begin position="1"/>
        <end position="82"/>
    </location>
</feature>
<proteinExistence type="predicted"/>
<name>A0A835LXS2_9MAGN</name>
<dbReference type="SUPFAM" id="SSF49562">
    <property type="entry name" value="C2 domain (Calcium/lipid-binding domain, CaLB)"/>
    <property type="match status" value="1"/>
</dbReference>
<dbReference type="Gene3D" id="2.60.40.150">
    <property type="entry name" value="C2 domain"/>
    <property type="match status" value="1"/>
</dbReference>
<dbReference type="AlphaFoldDB" id="A0A835LXS2"/>
<evidence type="ECO:0000259" key="1">
    <source>
        <dbReference type="PROSITE" id="PS50004"/>
    </source>
</evidence>
<dbReference type="PROSITE" id="PS50004">
    <property type="entry name" value="C2"/>
    <property type="match status" value="1"/>
</dbReference>
<dbReference type="InterPro" id="IPR044511">
    <property type="entry name" value="At1g03370/At5g50170-like"/>
</dbReference>
<comment type="caution">
    <text evidence="2">The sequence shown here is derived from an EMBL/GenBank/DDBJ whole genome shotgun (WGS) entry which is preliminary data.</text>
</comment>
<keyword evidence="3" id="KW-1185">Reference proteome</keyword>
<dbReference type="InterPro" id="IPR035892">
    <property type="entry name" value="C2_domain_sf"/>
</dbReference>
<dbReference type="PANTHER" id="PTHR46296:SF8">
    <property type="entry name" value="OS06G0297800 PROTEIN"/>
    <property type="match status" value="1"/>
</dbReference>
<evidence type="ECO:0000313" key="3">
    <source>
        <dbReference type="Proteomes" id="UP000631114"/>
    </source>
</evidence>
<dbReference type="InterPro" id="IPR000008">
    <property type="entry name" value="C2_dom"/>
</dbReference>
<reference evidence="2 3" key="1">
    <citation type="submission" date="2020-10" db="EMBL/GenBank/DDBJ databases">
        <title>The Coptis chinensis genome and diversification of protoberbering-type alkaloids.</title>
        <authorList>
            <person name="Wang B."/>
            <person name="Shu S."/>
            <person name="Song C."/>
            <person name="Liu Y."/>
        </authorList>
    </citation>
    <scope>NUCLEOTIDE SEQUENCE [LARGE SCALE GENOMIC DNA]</scope>
    <source>
        <strain evidence="2">HL-2020</strain>
        <tissue evidence="2">Leaf</tissue>
    </source>
</reference>
<dbReference type="EMBL" id="JADFTS010000005">
    <property type="protein sequence ID" value="KAF9607089.1"/>
    <property type="molecule type" value="Genomic_DNA"/>
</dbReference>
<sequence>MNNTKGNKAMKEYLTKVEKEVGDSLAAVDSTGFSDPYLIFTCNGKTKTSSIKFQKLDPQWNEVFEFVVVAFHLWDGSSKETA</sequence>
<dbReference type="Pfam" id="PF00168">
    <property type="entry name" value="C2"/>
    <property type="match status" value="1"/>
</dbReference>